<name>A0A5B7IXD0_PORTR</name>
<reference evidence="2 3" key="1">
    <citation type="submission" date="2019-05" db="EMBL/GenBank/DDBJ databases">
        <title>Another draft genome of Portunus trituberculatus and its Hox gene families provides insights of decapod evolution.</title>
        <authorList>
            <person name="Jeong J.-H."/>
            <person name="Song I."/>
            <person name="Kim S."/>
            <person name="Choi T."/>
            <person name="Kim D."/>
            <person name="Ryu S."/>
            <person name="Kim W."/>
        </authorList>
    </citation>
    <scope>NUCLEOTIDE SEQUENCE [LARGE SCALE GENOMIC DNA]</scope>
    <source>
        <tissue evidence="2">Muscle</tissue>
    </source>
</reference>
<protein>
    <submittedName>
        <fullName evidence="2">Uncharacterized protein</fullName>
    </submittedName>
</protein>
<proteinExistence type="predicted"/>
<keyword evidence="3" id="KW-1185">Reference proteome</keyword>
<dbReference type="AlphaFoldDB" id="A0A5B7IXD0"/>
<organism evidence="2 3">
    <name type="scientific">Portunus trituberculatus</name>
    <name type="common">Swimming crab</name>
    <name type="synonym">Neptunus trituberculatus</name>
    <dbReference type="NCBI Taxonomy" id="210409"/>
    <lineage>
        <taxon>Eukaryota</taxon>
        <taxon>Metazoa</taxon>
        <taxon>Ecdysozoa</taxon>
        <taxon>Arthropoda</taxon>
        <taxon>Crustacea</taxon>
        <taxon>Multicrustacea</taxon>
        <taxon>Malacostraca</taxon>
        <taxon>Eumalacostraca</taxon>
        <taxon>Eucarida</taxon>
        <taxon>Decapoda</taxon>
        <taxon>Pleocyemata</taxon>
        <taxon>Brachyura</taxon>
        <taxon>Eubrachyura</taxon>
        <taxon>Portunoidea</taxon>
        <taxon>Portunidae</taxon>
        <taxon>Portuninae</taxon>
        <taxon>Portunus</taxon>
    </lineage>
</organism>
<sequence length="100" mass="11063">MVSPARPLPAPPARRRRHPSPFTLQPSDLGRFSSVSQVFAYALRLAVLECTSAMPSPRGQSTNVCLHWRVFPDPEVEAKAESTTGIDKYPIAVLNKVMFI</sequence>
<dbReference type="EMBL" id="VSRR010067895">
    <property type="protein sequence ID" value="MPC85278.1"/>
    <property type="molecule type" value="Genomic_DNA"/>
</dbReference>
<evidence type="ECO:0000256" key="1">
    <source>
        <dbReference type="SAM" id="MobiDB-lite"/>
    </source>
</evidence>
<feature type="region of interest" description="Disordered" evidence="1">
    <location>
        <begin position="1"/>
        <end position="25"/>
    </location>
</feature>
<comment type="caution">
    <text evidence="2">The sequence shown here is derived from an EMBL/GenBank/DDBJ whole genome shotgun (WGS) entry which is preliminary data.</text>
</comment>
<dbReference type="Proteomes" id="UP000324222">
    <property type="component" value="Unassembled WGS sequence"/>
</dbReference>
<feature type="compositionally biased region" description="Pro residues" evidence="1">
    <location>
        <begin position="1"/>
        <end position="12"/>
    </location>
</feature>
<accession>A0A5B7IXD0</accession>
<gene>
    <name evidence="2" type="ORF">E2C01_080044</name>
</gene>
<evidence type="ECO:0000313" key="3">
    <source>
        <dbReference type="Proteomes" id="UP000324222"/>
    </source>
</evidence>
<evidence type="ECO:0000313" key="2">
    <source>
        <dbReference type="EMBL" id="MPC85278.1"/>
    </source>
</evidence>